<dbReference type="NCBIfam" id="TIGR04353">
    <property type="entry name" value="PqqD_rel_X"/>
    <property type="match status" value="1"/>
</dbReference>
<evidence type="ECO:0000313" key="1">
    <source>
        <dbReference type="EMBL" id="KVW96755.1"/>
    </source>
</evidence>
<dbReference type="EMBL" id="LDUG01000019">
    <property type="protein sequence ID" value="KVW96755.1"/>
    <property type="molecule type" value="Genomic_DNA"/>
</dbReference>
<dbReference type="AlphaFoldDB" id="A0A106BQQ5"/>
<dbReference type="PATRIC" id="fig|36861.3.peg.951"/>
<protein>
    <recommendedName>
        <fullName evidence="3">HPr-rel-A system PqqD family protein</fullName>
    </recommendedName>
</protein>
<proteinExistence type="predicted"/>
<reference evidence="1 2" key="1">
    <citation type="journal article" date="2015" name="Appl. Environ. Microbiol.">
        <title>Aerobic and Anaerobic Thiosulfate Oxidation by a Cold-Adapted, Subglacial Chemoautotroph.</title>
        <authorList>
            <person name="Harrold Z.R."/>
            <person name="Skidmore M.L."/>
            <person name="Hamilton T.L."/>
            <person name="Desch L."/>
            <person name="Amada K."/>
            <person name="van Gelder W."/>
            <person name="Glover K."/>
            <person name="Roden E.E."/>
            <person name="Boyd E.S."/>
        </authorList>
    </citation>
    <scope>NUCLEOTIDE SEQUENCE [LARGE SCALE GENOMIC DNA]</scope>
    <source>
        <strain evidence="1 2">RG</strain>
    </source>
</reference>
<dbReference type="RefSeq" id="WP_059754102.1">
    <property type="nucleotide sequence ID" value="NZ_LDUG01000019.1"/>
</dbReference>
<name>A0A106BQQ5_THIDE</name>
<sequence>MTRVLPLPTRLLKNWGDEAVVYDAASGDTHYLKPLTLALYLTCRDHPGYTSTELAAALATRLGMAETLQFQEQTVDTLASLRKVGLLEPA</sequence>
<comment type="caution">
    <text evidence="1">The sequence shown here is derived from an EMBL/GenBank/DDBJ whole genome shotgun (WGS) entry which is preliminary data.</text>
</comment>
<keyword evidence="2" id="KW-1185">Reference proteome</keyword>
<evidence type="ECO:0008006" key="3">
    <source>
        <dbReference type="Google" id="ProtNLM"/>
    </source>
</evidence>
<dbReference type="InterPro" id="IPR027599">
    <property type="entry name" value="PqqD-rel_X"/>
</dbReference>
<accession>A0A106BQQ5</accession>
<gene>
    <name evidence="1" type="ORF">ABW22_07370</name>
</gene>
<dbReference type="OrthoDB" id="8563960at2"/>
<evidence type="ECO:0000313" key="2">
    <source>
        <dbReference type="Proteomes" id="UP000064243"/>
    </source>
</evidence>
<dbReference type="Proteomes" id="UP000064243">
    <property type="component" value="Unassembled WGS sequence"/>
</dbReference>
<organism evidence="1 2">
    <name type="scientific">Thiobacillus denitrificans</name>
    <dbReference type="NCBI Taxonomy" id="36861"/>
    <lineage>
        <taxon>Bacteria</taxon>
        <taxon>Pseudomonadati</taxon>
        <taxon>Pseudomonadota</taxon>
        <taxon>Betaproteobacteria</taxon>
        <taxon>Nitrosomonadales</taxon>
        <taxon>Thiobacillaceae</taxon>
        <taxon>Thiobacillus</taxon>
    </lineage>
</organism>